<dbReference type="InterPro" id="IPR001304">
    <property type="entry name" value="C-type_lectin-like"/>
</dbReference>
<feature type="transmembrane region" description="Helical" evidence="1">
    <location>
        <begin position="481"/>
        <end position="509"/>
    </location>
</feature>
<dbReference type="InterPro" id="IPR050801">
    <property type="entry name" value="Ca-Dep_Lectins_ImmuneDev"/>
</dbReference>
<dbReference type="InterPro" id="IPR016187">
    <property type="entry name" value="CTDL_fold"/>
</dbReference>
<dbReference type="PANTHER" id="PTHR22801:SF63">
    <property type="entry name" value="C-TYPE LECTIN DOMAIN-CONTAINING PROTEIN"/>
    <property type="match status" value="1"/>
</dbReference>
<dbReference type="PANTHER" id="PTHR22801">
    <property type="entry name" value="LITHOSTATHINE"/>
    <property type="match status" value="1"/>
</dbReference>
<reference evidence="3" key="1">
    <citation type="submission" date="2021-02" db="EMBL/GenBank/DDBJ databases">
        <authorList>
            <person name="Dougan E. K."/>
            <person name="Rhodes N."/>
            <person name="Thang M."/>
            <person name="Chan C."/>
        </authorList>
    </citation>
    <scope>NUCLEOTIDE SEQUENCE</scope>
</reference>
<dbReference type="EMBL" id="CAJNNW010033240">
    <property type="protein sequence ID" value="CAE8717850.1"/>
    <property type="molecule type" value="Genomic_DNA"/>
</dbReference>
<evidence type="ECO:0000259" key="2">
    <source>
        <dbReference type="PROSITE" id="PS50041"/>
    </source>
</evidence>
<dbReference type="PROSITE" id="PS50041">
    <property type="entry name" value="C_TYPE_LECTIN_2"/>
    <property type="match status" value="1"/>
</dbReference>
<gene>
    <name evidence="3" type="ORF">PGLA2088_LOCUS39733</name>
</gene>
<protein>
    <recommendedName>
        <fullName evidence="2">C-type lectin domain-containing protein</fullName>
    </recommendedName>
</protein>
<dbReference type="SUPFAM" id="SSF56436">
    <property type="entry name" value="C-type lectin-like"/>
    <property type="match status" value="1"/>
</dbReference>
<feature type="transmembrane region" description="Helical" evidence="1">
    <location>
        <begin position="390"/>
        <end position="416"/>
    </location>
</feature>
<dbReference type="AlphaFoldDB" id="A0A813L287"/>
<feature type="transmembrane region" description="Helical" evidence="1">
    <location>
        <begin position="325"/>
        <end position="346"/>
    </location>
</feature>
<keyword evidence="1" id="KW-0812">Transmembrane</keyword>
<feature type="transmembrane region" description="Helical" evidence="1">
    <location>
        <begin position="253"/>
        <end position="275"/>
    </location>
</feature>
<proteinExistence type="predicted"/>
<keyword evidence="1" id="KW-1133">Transmembrane helix</keyword>
<sequence length="567" mass="62420">MKPRPQVCYSMDTLARPLLTKLWVVSPNFMGKMRFSSRLVSVVVLAFAHGVRSQEACPAGFAGHGDGCYTLSEAEGSFVQCQREICAQLGGSLAVIHDDSLNAFLAKMVSDAKKLAYIGIYETGWDESGEWVWVDGSNTSNSTLGWTYGEPNNWCLDEDCAYFDVEVAGSSPVAPNGWHDIECSTRLSCLCQKGGTTSEDFLEWEANRTNISLSTAHYNFSNFSLTMAENYAHCFVRRERCWWYNNSNFELSYFGMALLSGIFLIYSLLGCLGLVPEDARLQADTARHALDPDMGQSSFYGQLLEPSERNGDVDKAVDSWVNRGAWGAMLYAVCQFTLAATMMMHINYGVSFGFWVDGIQAMMMFTFKFSVAISAFMVHRHLSQLSRSVAGWWVLLLAFSKLFMAISDLVLGIMYISESLEGFLSSGGWSTEAGSFCMSGYIFSWTLVSSMVFQSLSGLSFSRMQARTVAYMGRKGSFSNVIGASWWLLVIGTFVAGIGLGICASLLIFDNEHDQFDPLQAISFCYSIAGISQFVAGAALLRANSQVRGHFKSARTIAGTEMVGNIG</sequence>
<feature type="transmembrane region" description="Helical" evidence="1">
    <location>
        <begin position="442"/>
        <end position="461"/>
    </location>
</feature>
<accession>A0A813L287</accession>
<dbReference type="Pfam" id="PF00059">
    <property type="entry name" value="Lectin_C"/>
    <property type="match status" value="1"/>
</dbReference>
<keyword evidence="1" id="KW-0472">Membrane</keyword>
<dbReference type="Gene3D" id="3.10.100.10">
    <property type="entry name" value="Mannose-Binding Protein A, subunit A"/>
    <property type="match status" value="1"/>
</dbReference>
<feature type="transmembrane region" description="Helical" evidence="1">
    <location>
        <begin position="358"/>
        <end position="378"/>
    </location>
</feature>
<organism evidence="3 4">
    <name type="scientific">Polarella glacialis</name>
    <name type="common">Dinoflagellate</name>
    <dbReference type="NCBI Taxonomy" id="89957"/>
    <lineage>
        <taxon>Eukaryota</taxon>
        <taxon>Sar</taxon>
        <taxon>Alveolata</taxon>
        <taxon>Dinophyceae</taxon>
        <taxon>Suessiales</taxon>
        <taxon>Suessiaceae</taxon>
        <taxon>Polarella</taxon>
    </lineage>
</organism>
<evidence type="ECO:0000313" key="4">
    <source>
        <dbReference type="Proteomes" id="UP000626109"/>
    </source>
</evidence>
<name>A0A813L287_POLGL</name>
<dbReference type="CDD" id="cd00037">
    <property type="entry name" value="CLECT"/>
    <property type="match status" value="1"/>
</dbReference>
<comment type="caution">
    <text evidence="3">The sequence shown here is derived from an EMBL/GenBank/DDBJ whole genome shotgun (WGS) entry which is preliminary data.</text>
</comment>
<feature type="domain" description="C-type lectin" evidence="2">
    <location>
        <begin position="64"/>
        <end position="192"/>
    </location>
</feature>
<dbReference type="SMART" id="SM00034">
    <property type="entry name" value="CLECT"/>
    <property type="match status" value="1"/>
</dbReference>
<feature type="transmembrane region" description="Helical" evidence="1">
    <location>
        <begin position="521"/>
        <end position="541"/>
    </location>
</feature>
<dbReference type="InterPro" id="IPR016186">
    <property type="entry name" value="C-type_lectin-like/link_sf"/>
</dbReference>
<evidence type="ECO:0000313" key="3">
    <source>
        <dbReference type="EMBL" id="CAE8717850.1"/>
    </source>
</evidence>
<evidence type="ECO:0000256" key="1">
    <source>
        <dbReference type="SAM" id="Phobius"/>
    </source>
</evidence>
<dbReference type="Proteomes" id="UP000626109">
    <property type="component" value="Unassembled WGS sequence"/>
</dbReference>